<keyword evidence="8" id="KW-0013">ADP-ribosylation</keyword>
<comment type="function">
    <text evidence="15">Involved in the base excision repair (BER) pathway, by catalyzing the poly(ADP-ribosyl)ation of a limited number of acceptor proteins involved in chromatin architecture and in DNA metabolism. This modification follows DNA damages and appears as an obligatory step in a detection/signaling pathway leading to the reparation of DNA strand breaks.</text>
</comment>
<dbReference type="GO" id="GO:0008270">
    <property type="term" value="F:zinc ion binding"/>
    <property type="evidence" value="ECO:0007669"/>
    <property type="project" value="UniProtKB-KW"/>
</dbReference>
<dbReference type="Pfam" id="PF02877">
    <property type="entry name" value="PARP_reg"/>
    <property type="match status" value="1"/>
</dbReference>
<protein>
    <recommendedName>
        <fullName evidence="16">Poly [ADP-ribose] polymerase</fullName>
        <shortName evidence="16">PARP</shortName>
        <ecNumber evidence="16">2.4.2.-</ecNumber>
    </recommendedName>
</protein>
<evidence type="ECO:0000259" key="19">
    <source>
        <dbReference type="PROSITE" id="PS51059"/>
    </source>
</evidence>
<dbReference type="Pfam" id="PF00533">
    <property type="entry name" value="BRCT"/>
    <property type="match status" value="1"/>
</dbReference>
<keyword evidence="5 16" id="KW-0808">Transferase</keyword>
<keyword evidence="6" id="KW-0548">Nucleotidyltransferase</keyword>
<comment type="similarity">
    <text evidence="14">Belongs to the ARTD/PARP family.</text>
</comment>
<dbReference type="Pfam" id="PF00644">
    <property type="entry name" value="PARP"/>
    <property type="match status" value="1"/>
</dbReference>
<dbReference type="SUPFAM" id="SSF142921">
    <property type="entry name" value="WGR domain-like"/>
    <property type="match status" value="1"/>
</dbReference>
<dbReference type="InterPro" id="IPR049296">
    <property type="entry name" value="PARP1-like_PADR1_N"/>
</dbReference>
<dbReference type="InterPro" id="IPR012317">
    <property type="entry name" value="Poly(ADP-ribose)pol_cat_dom"/>
</dbReference>
<dbReference type="Proteomes" id="UP000734854">
    <property type="component" value="Unassembled WGS sequence"/>
</dbReference>
<keyword evidence="23" id="KW-1185">Reference proteome</keyword>
<dbReference type="GO" id="GO:0016779">
    <property type="term" value="F:nucleotidyltransferase activity"/>
    <property type="evidence" value="ECO:0007669"/>
    <property type="project" value="UniProtKB-KW"/>
</dbReference>
<dbReference type="GO" id="GO:0070212">
    <property type="term" value="P:protein poly-ADP-ribosylation"/>
    <property type="evidence" value="ECO:0007669"/>
    <property type="project" value="TreeGrafter"/>
</dbReference>
<evidence type="ECO:0000256" key="12">
    <source>
        <dbReference type="ARBA" id="ARBA00023125"/>
    </source>
</evidence>
<evidence type="ECO:0000256" key="17">
    <source>
        <dbReference type="SAM" id="MobiDB-lite"/>
    </source>
</evidence>
<dbReference type="CDD" id="cd17747">
    <property type="entry name" value="BRCT_PARP1"/>
    <property type="match status" value="1"/>
</dbReference>
<evidence type="ECO:0000256" key="15">
    <source>
        <dbReference type="ARBA" id="ARBA00024945"/>
    </source>
</evidence>
<evidence type="ECO:0000256" key="14">
    <source>
        <dbReference type="ARBA" id="ARBA00024347"/>
    </source>
</evidence>
<dbReference type="GO" id="GO:0005730">
    <property type="term" value="C:nucleolus"/>
    <property type="evidence" value="ECO:0007669"/>
    <property type="project" value="TreeGrafter"/>
</dbReference>
<proteinExistence type="inferred from homology"/>
<keyword evidence="7" id="KW-0479">Metal-binding</keyword>
<feature type="region of interest" description="Disordered" evidence="17">
    <location>
        <begin position="69"/>
        <end position="88"/>
    </location>
</feature>
<evidence type="ECO:0000259" key="21">
    <source>
        <dbReference type="PROSITE" id="PS51977"/>
    </source>
</evidence>
<dbReference type="InterPro" id="IPR012982">
    <property type="entry name" value="PARP1-like_PADR1_Zn_ribbon"/>
</dbReference>
<evidence type="ECO:0000313" key="22">
    <source>
        <dbReference type="EMBL" id="KAG6482077.1"/>
    </source>
</evidence>
<evidence type="ECO:0000256" key="13">
    <source>
        <dbReference type="ARBA" id="ARBA00023242"/>
    </source>
</evidence>
<keyword evidence="4 16" id="KW-0328">Glycosyltransferase</keyword>
<dbReference type="PROSITE" id="PS52007">
    <property type="entry name" value="PADR1"/>
    <property type="match status" value="1"/>
</dbReference>
<dbReference type="InterPro" id="IPR008893">
    <property type="entry name" value="WGR_domain"/>
</dbReference>
<dbReference type="InterPro" id="IPR036420">
    <property type="entry name" value="BRCT_dom_sf"/>
</dbReference>
<dbReference type="InterPro" id="IPR038650">
    <property type="entry name" value="PADR1_C_dom_sf"/>
</dbReference>
<feature type="compositionally biased region" description="Low complexity" evidence="17">
    <location>
        <begin position="159"/>
        <end position="169"/>
    </location>
</feature>
<evidence type="ECO:0000256" key="4">
    <source>
        <dbReference type="ARBA" id="ARBA00022676"/>
    </source>
</evidence>
<comment type="subcellular location">
    <subcellularLocation>
        <location evidence="3">Nucleus</location>
    </subcellularLocation>
</comment>
<keyword evidence="9" id="KW-0863">Zinc-finger</keyword>
<evidence type="ECO:0000256" key="9">
    <source>
        <dbReference type="ARBA" id="ARBA00022771"/>
    </source>
</evidence>
<dbReference type="EC" id="2.4.2.-" evidence="16"/>
<feature type="region of interest" description="Disordered" evidence="17">
    <location>
        <begin position="128"/>
        <end position="187"/>
    </location>
</feature>
<comment type="catalytic activity">
    <reaction evidence="2">
        <text>L-glutamyl-[protein] + NAD(+) = 5-O-(ADP-D-ribosyl)-L-glutamyl-[protein] + nicotinamide</text>
        <dbReference type="Rhea" id="RHEA:58224"/>
        <dbReference type="Rhea" id="RHEA-COMP:10208"/>
        <dbReference type="Rhea" id="RHEA-COMP:15089"/>
        <dbReference type="ChEBI" id="CHEBI:17154"/>
        <dbReference type="ChEBI" id="CHEBI:29973"/>
        <dbReference type="ChEBI" id="CHEBI:57540"/>
        <dbReference type="ChEBI" id="CHEBI:142540"/>
    </reaction>
</comment>
<evidence type="ECO:0000256" key="16">
    <source>
        <dbReference type="RuleBase" id="RU362114"/>
    </source>
</evidence>
<dbReference type="PANTHER" id="PTHR10459">
    <property type="entry name" value="DNA LIGASE"/>
    <property type="match status" value="1"/>
</dbReference>
<dbReference type="PROSITE" id="PS51977">
    <property type="entry name" value="WGR"/>
    <property type="match status" value="1"/>
</dbReference>
<dbReference type="Pfam" id="PF05406">
    <property type="entry name" value="WGR"/>
    <property type="match status" value="1"/>
</dbReference>
<dbReference type="InterPro" id="IPR004102">
    <property type="entry name" value="Poly(ADP-ribose)pol_reg_dom"/>
</dbReference>
<name>A0A8J5F8K1_ZINOF</name>
<dbReference type="GO" id="GO:0006302">
    <property type="term" value="P:double-strand break repair"/>
    <property type="evidence" value="ECO:0007669"/>
    <property type="project" value="TreeGrafter"/>
</dbReference>
<keyword evidence="12" id="KW-0238">DNA-binding</keyword>
<dbReference type="GO" id="GO:1990404">
    <property type="term" value="F:NAD+-protein mono-ADP-ribosyltransferase activity"/>
    <property type="evidence" value="ECO:0007669"/>
    <property type="project" value="TreeGrafter"/>
</dbReference>
<keyword evidence="10" id="KW-0862">Zinc</keyword>
<feature type="domain" description="BRCT" evidence="18">
    <location>
        <begin position="311"/>
        <end position="403"/>
    </location>
</feature>
<dbReference type="GO" id="GO:0003950">
    <property type="term" value="F:NAD+ poly-ADP-ribosyltransferase activity"/>
    <property type="evidence" value="ECO:0007669"/>
    <property type="project" value="UniProtKB-UniRule"/>
</dbReference>
<evidence type="ECO:0000259" key="18">
    <source>
        <dbReference type="PROSITE" id="PS50172"/>
    </source>
</evidence>
<keyword evidence="11 16" id="KW-0520">NAD</keyword>
<feature type="domain" description="WGR" evidence="21">
    <location>
        <begin position="450"/>
        <end position="550"/>
    </location>
</feature>
<gene>
    <name evidence="22" type="ORF">ZIOFF_058704</name>
</gene>
<evidence type="ECO:0000256" key="2">
    <source>
        <dbReference type="ARBA" id="ARBA00000459"/>
    </source>
</evidence>
<comment type="caution">
    <text evidence="22">The sequence shown here is derived from an EMBL/GenBank/DDBJ whole genome shotgun (WGS) entry which is preliminary data.</text>
</comment>
<dbReference type="InterPro" id="IPR050800">
    <property type="entry name" value="ARTD/PARP"/>
</dbReference>
<dbReference type="Gene3D" id="1.10.20.130">
    <property type="match status" value="1"/>
</dbReference>
<evidence type="ECO:0000313" key="23">
    <source>
        <dbReference type="Proteomes" id="UP000734854"/>
    </source>
</evidence>
<dbReference type="SMART" id="SM00292">
    <property type="entry name" value="BRCT"/>
    <property type="match status" value="1"/>
</dbReference>
<sequence>MSLGFFAITSRESRALASEMPLRVECRYGSSRKARYLYVFLPPSPGVATKYTGTIAWKPKLLLASAVRHRTADPPPSSADVSAPGRRCTPVRRRWRHTTSTTVVTEHPHCFYLHHSSRARARFASNLKVRETRSHSRASSEEGRNLDKGKQKEDKDADQQQQQLQQQASKSKKPKVEGENGESASKISQEFQEFCKATRKHLSIEEMRRILEANEQDAFDSEDAVVPRCQDMMFYGALEKCPICQGQIDRTSSNYECRGAYSEWTSCTYTTMNAPRKGQPIKIPDEISDNSIKEWMKRQESAGYPLRELSSADKPLAGFVISLSGRLSRTHQAYREEIQKNGGRVSHDVNEIHCLVVSPVERERGGSVRVADAMERGIPVVTEKWLIDSIEKKQWQSLDAYDVSDLAPEGRGVPWDKMDPGEEAIESLTAEIKLHGKRCVHSDSRLREQGGTVFEKDGVVYSCAFSQYDHGRGNNEYCILQLVQVPGKNVHLYYKQGRAGEDAMADESIEEWNSVGDAVREFTRLFELFTGNECEPWEREKKFQKKKLKFYPVDMGDGVDVRHGGLGLRQLGVSVAHCELEPLVANLMKVLCSQEIYRYALMEMGYDSPHLPMGMLTDLHLKRCEEELLKFREEIEKASTSEFEARLLWDDFSSKWFTLMHSTRPFGLRSYRDLADHVAAGLERIRDVNVASRLVEDASGHATVIDPLSDRYRKLGCSITPVEREEEAYKMIVKYLETTYEPVKVGDMVYGVSVENIFSIQSSAGPSYEEIKRLPNKILLWCGTRTANLLRHLQRGLLPAVCQIPVPGYMFGRAIVCSDASAEAARYGYTAADRPEGFLLLGIVSLGERMIEISTVPEVSANKKLEEEEEKVSVKGLGKKRPEESEHFWWDADVKVPCGRLVESEHRDSPLEYNEYAVYDPKQVCMRFVVAVKYEVVAAGAEG</sequence>
<feature type="domain" description="PARP alpha-helical" evidence="20">
    <location>
        <begin position="577"/>
        <end position="696"/>
    </location>
</feature>
<evidence type="ECO:0000256" key="3">
    <source>
        <dbReference type="ARBA" id="ARBA00004123"/>
    </source>
</evidence>
<evidence type="ECO:0000256" key="10">
    <source>
        <dbReference type="ARBA" id="ARBA00022833"/>
    </source>
</evidence>
<dbReference type="PROSITE" id="PS50172">
    <property type="entry name" value="BRCT"/>
    <property type="match status" value="1"/>
</dbReference>
<dbReference type="Gene3D" id="2.20.25.630">
    <property type="match status" value="1"/>
</dbReference>
<dbReference type="SUPFAM" id="SSF47587">
    <property type="entry name" value="Domain of poly(ADP-ribose) polymerase"/>
    <property type="match status" value="1"/>
</dbReference>
<dbReference type="EMBL" id="JACMSC010000016">
    <property type="protein sequence ID" value="KAG6482077.1"/>
    <property type="molecule type" value="Genomic_DNA"/>
</dbReference>
<dbReference type="InterPro" id="IPR036930">
    <property type="entry name" value="WGR_dom_sf"/>
</dbReference>
<dbReference type="PROSITE" id="PS51060">
    <property type="entry name" value="PARP_ALPHA_HD"/>
    <property type="match status" value="1"/>
</dbReference>
<dbReference type="InterPro" id="IPR001357">
    <property type="entry name" value="BRCT_dom"/>
</dbReference>
<comment type="catalytic activity">
    <reaction evidence="1">
        <text>L-aspartyl-[protein] + NAD(+) = 4-O-(ADP-D-ribosyl)-L-aspartyl-[protein] + nicotinamide</text>
        <dbReference type="Rhea" id="RHEA:54424"/>
        <dbReference type="Rhea" id="RHEA-COMP:9867"/>
        <dbReference type="Rhea" id="RHEA-COMP:13832"/>
        <dbReference type="ChEBI" id="CHEBI:17154"/>
        <dbReference type="ChEBI" id="CHEBI:29961"/>
        <dbReference type="ChEBI" id="CHEBI:57540"/>
        <dbReference type="ChEBI" id="CHEBI:138102"/>
    </reaction>
</comment>
<dbReference type="Gene3D" id="3.40.50.10190">
    <property type="entry name" value="BRCT domain"/>
    <property type="match status" value="1"/>
</dbReference>
<dbReference type="Gene3D" id="3.90.228.10">
    <property type="match status" value="1"/>
</dbReference>
<dbReference type="Gene3D" id="1.20.142.10">
    <property type="entry name" value="Poly(ADP-ribose) polymerase, regulatory domain"/>
    <property type="match status" value="1"/>
</dbReference>
<dbReference type="InterPro" id="IPR036616">
    <property type="entry name" value="Poly(ADP-ribose)pol_reg_dom_sf"/>
</dbReference>
<evidence type="ECO:0000256" key="8">
    <source>
        <dbReference type="ARBA" id="ARBA00022765"/>
    </source>
</evidence>
<reference evidence="22 23" key="1">
    <citation type="submission" date="2020-08" db="EMBL/GenBank/DDBJ databases">
        <title>Plant Genome Project.</title>
        <authorList>
            <person name="Zhang R.-G."/>
        </authorList>
    </citation>
    <scope>NUCLEOTIDE SEQUENCE [LARGE SCALE GENOMIC DNA]</scope>
    <source>
        <tissue evidence="22">Rhizome</tissue>
    </source>
</reference>
<feature type="domain" description="PARP catalytic" evidence="19">
    <location>
        <begin position="706"/>
        <end position="941"/>
    </location>
</feature>
<dbReference type="PANTHER" id="PTHR10459:SF106">
    <property type="entry name" value="PROTEIN ADP-RIBOSYLTRANSFERASE PARP3"/>
    <property type="match status" value="1"/>
</dbReference>
<dbReference type="SMART" id="SM00773">
    <property type="entry name" value="WGR"/>
    <property type="match status" value="1"/>
</dbReference>
<evidence type="ECO:0000256" key="1">
    <source>
        <dbReference type="ARBA" id="ARBA00000438"/>
    </source>
</evidence>
<evidence type="ECO:0000256" key="7">
    <source>
        <dbReference type="ARBA" id="ARBA00022723"/>
    </source>
</evidence>
<evidence type="ECO:0000256" key="6">
    <source>
        <dbReference type="ARBA" id="ARBA00022695"/>
    </source>
</evidence>
<dbReference type="Pfam" id="PF08063">
    <property type="entry name" value="Zn_ribbon_PADR1"/>
    <property type="match status" value="1"/>
</dbReference>
<dbReference type="FunFam" id="3.90.228.10:FF:000010">
    <property type="entry name" value="Poly [ADP-ribose] polymerase"/>
    <property type="match status" value="1"/>
</dbReference>
<organism evidence="22 23">
    <name type="scientific">Zingiber officinale</name>
    <name type="common">Ginger</name>
    <name type="synonym">Amomum zingiber</name>
    <dbReference type="NCBI Taxonomy" id="94328"/>
    <lineage>
        <taxon>Eukaryota</taxon>
        <taxon>Viridiplantae</taxon>
        <taxon>Streptophyta</taxon>
        <taxon>Embryophyta</taxon>
        <taxon>Tracheophyta</taxon>
        <taxon>Spermatophyta</taxon>
        <taxon>Magnoliopsida</taxon>
        <taxon>Liliopsida</taxon>
        <taxon>Zingiberales</taxon>
        <taxon>Zingiberaceae</taxon>
        <taxon>Zingiber</taxon>
    </lineage>
</organism>
<dbReference type="CDD" id="cd01437">
    <property type="entry name" value="parp_like"/>
    <property type="match status" value="1"/>
</dbReference>
<evidence type="ECO:0000256" key="5">
    <source>
        <dbReference type="ARBA" id="ARBA00022679"/>
    </source>
</evidence>
<feature type="compositionally biased region" description="Basic and acidic residues" evidence="17">
    <location>
        <begin position="128"/>
        <end position="158"/>
    </location>
</feature>
<evidence type="ECO:0000256" key="11">
    <source>
        <dbReference type="ARBA" id="ARBA00023027"/>
    </source>
</evidence>
<dbReference type="SUPFAM" id="SSF52113">
    <property type="entry name" value="BRCT domain"/>
    <property type="match status" value="1"/>
</dbReference>
<accession>A0A8J5F8K1</accession>
<dbReference type="Pfam" id="PF21728">
    <property type="entry name" value="PADR1_N"/>
    <property type="match status" value="1"/>
</dbReference>
<dbReference type="AlphaFoldDB" id="A0A8J5F8K1"/>
<dbReference type="SUPFAM" id="SSF56399">
    <property type="entry name" value="ADP-ribosylation"/>
    <property type="match status" value="1"/>
</dbReference>
<keyword evidence="13" id="KW-0539">Nucleus</keyword>
<dbReference type="GO" id="GO:0003677">
    <property type="term" value="F:DNA binding"/>
    <property type="evidence" value="ECO:0007669"/>
    <property type="project" value="UniProtKB-KW"/>
</dbReference>
<dbReference type="PROSITE" id="PS51059">
    <property type="entry name" value="PARP_CATALYTIC"/>
    <property type="match status" value="1"/>
</dbReference>
<evidence type="ECO:0000259" key="20">
    <source>
        <dbReference type="PROSITE" id="PS51060"/>
    </source>
</evidence>
<dbReference type="SMART" id="SM01335">
    <property type="entry name" value="PADR1"/>
    <property type="match status" value="1"/>
</dbReference>